<reference evidence="3" key="1">
    <citation type="journal article" date="2019" name="Int. J. Syst. Evol. Microbiol.">
        <title>The Global Catalogue of Microorganisms (GCM) 10K type strain sequencing project: providing services to taxonomists for standard genome sequencing and annotation.</title>
        <authorList>
            <consortium name="The Broad Institute Genomics Platform"/>
            <consortium name="The Broad Institute Genome Sequencing Center for Infectious Disease"/>
            <person name="Wu L."/>
            <person name="Ma J."/>
        </authorList>
    </citation>
    <scope>NUCLEOTIDE SEQUENCE [LARGE SCALE GENOMIC DNA]</scope>
    <source>
        <strain evidence="3">CGMCC 4.7093</strain>
    </source>
</reference>
<gene>
    <name evidence="2" type="ORF">ACFPBZ_19305</name>
</gene>
<dbReference type="GO" id="GO:0102208">
    <property type="term" value="F:2-polyprenyl-6-hydroxyphenol methylase activity"/>
    <property type="evidence" value="ECO:0007669"/>
    <property type="project" value="UniProtKB-EC"/>
</dbReference>
<proteinExistence type="predicted"/>
<keyword evidence="2" id="KW-0808">Transferase</keyword>
<name>A0ABV9YNA1_9PSEU</name>
<dbReference type="GO" id="GO:0032259">
    <property type="term" value="P:methylation"/>
    <property type="evidence" value="ECO:0007669"/>
    <property type="project" value="UniProtKB-KW"/>
</dbReference>
<dbReference type="SUPFAM" id="SSF53335">
    <property type="entry name" value="S-adenosyl-L-methionine-dependent methyltransferases"/>
    <property type="match status" value="1"/>
</dbReference>
<comment type="caution">
    <text evidence="2">The sequence shown here is derived from an EMBL/GenBank/DDBJ whole genome shotgun (WGS) entry which is preliminary data.</text>
</comment>
<dbReference type="Gene3D" id="3.40.50.150">
    <property type="entry name" value="Vaccinia Virus protein VP39"/>
    <property type="match status" value="1"/>
</dbReference>
<protein>
    <submittedName>
        <fullName evidence="2">Class I SAM-dependent methyltransferase</fullName>
        <ecNumber evidence="2">2.1.1.222</ecNumber>
        <ecNumber evidence="2">2.1.1.64</ecNumber>
    </submittedName>
</protein>
<dbReference type="InterPro" id="IPR041698">
    <property type="entry name" value="Methyltransf_25"/>
</dbReference>
<dbReference type="Proteomes" id="UP001595947">
    <property type="component" value="Unassembled WGS sequence"/>
</dbReference>
<dbReference type="RefSeq" id="WP_378037716.1">
    <property type="nucleotide sequence ID" value="NZ_JBHSIV010000022.1"/>
</dbReference>
<organism evidence="2 3">
    <name type="scientific">Actinomycetospora atypica</name>
    <dbReference type="NCBI Taxonomy" id="1290095"/>
    <lineage>
        <taxon>Bacteria</taxon>
        <taxon>Bacillati</taxon>
        <taxon>Actinomycetota</taxon>
        <taxon>Actinomycetes</taxon>
        <taxon>Pseudonocardiales</taxon>
        <taxon>Pseudonocardiaceae</taxon>
        <taxon>Actinomycetospora</taxon>
    </lineage>
</organism>
<evidence type="ECO:0000259" key="1">
    <source>
        <dbReference type="Pfam" id="PF13649"/>
    </source>
</evidence>
<dbReference type="GO" id="GO:0061542">
    <property type="term" value="F:3-demethylubiquinol 3-O-methyltransferase activity"/>
    <property type="evidence" value="ECO:0007669"/>
    <property type="project" value="UniProtKB-EC"/>
</dbReference>
<dbReference type="EMBL" id="JBHSIV010000022">
    <property type="protein sequence ID" value="MFC5064380.1"/>
    <property type="molecule type" value="Genomic_DNA"/>
</dbReference>
<evidence type="ECO:0000313" key="3">
    <source>
        <dbReference type="Proteomes" id="UP001595947"/>
    </source>
</evidence>
<accession>A0ABV9YNA1</accession>
<keyword evidence="2" id="KW-0489">Methyltransferase</keyword>
<dbReference type="EC" id="2.1.1.222" evidence="2"/>
<feature type="domain" description="Methyltransferase" evidence="1">
    <location>
        <begin position="35"/>
        <end position="131"/>
    </location>
</feature>
<sequence>MDWDERYARSGIGRPGPPSVLVGREDLVPTTGRALDVACGRGTVAVWLARRGLAVDAVDAAPAGLALGRELAAEEGVEVAWHEADLDSGLPFTALHHPPSLHAPRYDVVVCQRFRDPLLYPTLAGVLAPGGLLVITVLSSVGDTGGRFRAGPGELAGAFGHLDVIVDEEGGGEAHLVARRG</sequence>
<dbReference type="EC" id="2.1.1.64" evidence="2"/>
<dbReference type="Pfam" id="PF13649">
    <property type="entry name" value="Methyltransf_25"/>
    <property type="match status" value="1"/>
</dbReference>
<keyword evidence="3" id="KW-1185">Reference proteome</keyword>
<evidence type="ECO:0000313" key="2">
    <source>
        <dbReference type="EMBL" id="MFC5064380.1"/>
    </source>
</evidence>
<dbReference type="InterPro" id="IPR029063">
    <property type="entry name" value="SAM-dependent_MTases_sf"/>
</dbReference>